<evidence type="ECO:0000313" key="5">
    <source>
        <dbReference type="EMBL" id="QEA05057.1"/>
    </source>
</evidence>
<name>A0A5B8RE90_9ZZZZ</name>
<dbReference type="PROSITE" id="PS50206">
    <property type="entry name" value="RHODANESE_3"/>
    <property type="match status" value="2"/>
</dbReference>
<evidence type="ECO:0000259" key="4">
    <source>
        <dbReference type="PROSITE" id="PS50206"/>
    </source>
</evidence>
<feature type="region of interest" description="Disordered" evidence="3">
    <location>
        <begin position="133"/>
        <end position="153"/>
    </location>
</feature>
<accession>A0A5B8RE90</accession>
<dbReference type="EMBL" id="MN079094">
    <property type="protein sequence ID" value="QEA05057.1"/>
    <property type="molecule type" value="Genomic_DNA"/>
</dbReference>
<evidence type="ECO:0000256" key="2">
    <source>
        <dbReference type="ARBA" id="ARBA00022737"/>
    </source>
</evidence>
<protein>
    <submittedName>
        <fullName evidence="5">Putative thiosulfate sulfurtransferase SseB</fullName>
        <ecNumber evidence="5">2.8.1.1</ecNumber>
    </submittedName>
</protein>
<dbReference type="AlphaFoldDB" id="A0A5B8RE90"/>
<reference evidence="5" key="1">
    <citation type="submission" date="2019-06" db="EMBL/GenBank/DDBJ databases">
        <authorList>
            <person name="Murdoch R.W."/>
            <person name="Fathepure B."/>
        </authorList>
    </citation>
    <scope>NUCLEOTIDE SEQUENCE</scope>
</reference>
<dbReference type="EC" id="2.8.1.1" evidence="5"/>
<dbReference type="CDD" id="cd01448">
    <property type="entry name" value="TST_Repeat_1"/>
    <property type="match status" value="1"/>
</dbReference>
<dbReference type="Pfam" id="PF00581">
    <property type="entry name" value="Rhodanese"/>
    <property type="match status" value="2"/>
</dbReference>
<gene>
    <name evidence="5" type="primary">sseB</name>
    <name evidence="5" type="ORF">KBTEX_01376</name>
</gene>
<keyword evidence="1 5" id="KW-0808">Transferase</keyword>
<dbReference type="InterPro" id="IPR045078">
    <property type="entry name" value="TST/MPST-like"/>
</dbReference>
<dbReference type="Gene3D" id="3.40.250.10">
    <property type="entry name" value="Rhodanese-like domain"/>
    <property type="match status" value="2"/>
</dbReference>
<evidence type="ECO:0000256" key="1">
    <source>
        <dbReference type="ARBA" id="ARBA00022679"/>
    </source>
</evidence>
<dbReference type="SUPFAM" id="SSF52821">
    <property type="entry name" value="Rhodanese/Cell cycle control phosphatase"/>
    <property type="match status" value="2"/>
</dbReference>
<dbReference type="InterPro" id="IPR001763">
    <property type="entry name" value="Rhodanese-like_dom"/>
</dbReference>
<sequence length="283" mass="30363">MRWTTLIDTDELLAAPARGDWAVVDCRFDLADPEAGRRAWQRAHIPGAFHADLDHDLSGPVTGSTGRHPLPDPDALVAWLERHGIGNETQIVVYDDGPGAMAARFWWLMRWLGHEAVAVLDGGLAAWRDAGGALTDETPEPSHRSRYRAHPGSMPVVGTETLAGTLDGFCVVDARSRERYRGDAEPIDPVAGHVPGALSRPVSANLGDDGRFLPVSELRGQWSQILDRASGRPVVAICGSGVSACHHVLALAHAGLAEAALNPGSWSEWIRDPNRPVATGEEA</sequence>
<feature type="domain" description="Rhodanese" evidence="4">
    <location>
        <begin position="165"/>
        <end position="278"/>
    </location>
</feature>
<dbReference type="PANTHER" id="PTHR11364:SF27">
    <property type="entry name" value="SULFURTRANSFERASE"/>
    <property type="match status" value="1"/>
</dbReference>
<dbReference type="GO" id="GO:0004792">
    <property type="term" value="F:thiosulfate-cyanide sulfurtransferase activity"/>
    <property type="evidence" value="ECO:0007669"/>
    <property type="project" value="UniProtKB-EC"/>
</dbReference>
<evidence type="ECO:0000256" key="3">
    <source>
        <dbReference type="SAM" id="MobiDB-lite"/>
    </source>
</evidence>
<keyword evidence="2" id="KW-0677">Repeat</keyword>
<proteinExistence type="predicted"/>
<dbReference type="SMART" id="SM00450">
    <property type="entry name" value="RHOD"/>
    <property type="match status" value="2"/>
</dbReference>
<feature type="domain" description="Rhodanese" evidence="4">
    <location>
        <begin position="17"/>
        <end position="136"/>
    </location>
</feature>
<organism evidence="5">
    <name type="scientific">uncultured organism</name>
    <dbReference type="NCBI Taxonomy" id="155900"/>
    <lineage>
        <taxon>unclassified sequences</taxon>
        <taxon>environmental samples</taxon>
    </lineage>
</organism>
<dbReference type="FunFam" id="3.40.250.10:FF:000035">
    <property type="entry name" value="Thiosulfate sulfurtransferase"/>
    <property type="match status" value="1"/>
</dbReference>
<dbReference type="PANTHER" id="PTHR11364">
    <property type="entry name" value="THIOSULFATE SULFERTANSFERASE"/>
    <property type="match status" value="1"/>
</dbReference>
<dbReference type="InterPro" id="IPR036873">
    <property type="entry name" value="Rhodanese-like_dom_sf"/>
</dbReference>